<reference evidence="2 4" key="1">
    <citation type="submission" date="2023-11" db="EMBL/GenBank/DDBJ databases">
        <title>Unpublished Manusciprt.</title>
        <authorList>
            <person name="Saticioglu I.B."/>
            <person name="Ay H."/>
            <person name="Ajmi N."/>
            <person name="Altun S."/>
            <person name="Duman M."/>
        </authorList>
    </citation>
    <scope>NUCLEOTIDE SEQUENCE</scope>
    <source>
        <strain evidence="1 4">Fl-33</strain>
        <strain evidence="2">Fl-77</strain>
    </source>
</reference>
<keyword evidence="4" id="KW-1185">Reference proteome</keyword>
<name>A0AAJ2VVS0_9FLAO</name>
<gene>
    <name evidence="1" type="ORF">SGQ18_06775</name>
    <name evidence="2" type="ORF">SGQ44_05060</name>
</gene>
<dbReference type="EMBL" id="JAWXVH010000002">
    <property type="protein sequence ID" value="MDX6185112.1"/>
    <property type="molecule type" value="Genomic_DNA"/>
</dbReference>
<dbReference type="Proteomes" id="UP001278738">
    <property type="component" value="Unassembled WGS sequence"/>
</dbReference>
<proteinExistence type="predicted"/>
<organism evidence="2 3">
    <name type="scientific">Flavobacterium flavipigmentatum</name>
    <dbReference type="NCBI Taxonomy" id="2893884"/>
    <lineage>
        <taxon>Bacteria</taxon>
        <taxon>Pseudomonadati</taxon>
        <taxon>Bacteroidota</taxon>
        <taxon>Flavobacteriia</taxon>
        <taxon>Flavobacteriales</taxon>
        <taxon>Flavobacteriaceae</taxon>
        <taxon>Flavobacterium</taxon>
    </lineage>
</organism>
<accession>A0AAJ2VVS0</accession>
<evidence type="ECO:0000313" key="3">
    <source>
        <dbReference type="Proteomes" id="UP001270053"/>
    </source>
</evidence>
<evidence type="ECO:0000313" key="4">
    <source>
        <dbReference type="Proteomes" id="UP001278738"/>
    </source>
</evidence>
<protein>
    <submittedName>
        <fullName evidence="2">Uncharacterized protein</fullName>
    </submittedName>
</protein>
<dbReference type="RefSeq" id="WP_229973464.1">
    <property type="nucleotide sequence ID" value="NZ_CP087133.1"/>
</dbReference>
<evidence type="ECO:0000313" key="2">
    <source>
        <dbReference type="EMBL" id="MDX6185112.1"/>
    </source>
</evidence>
<sequence length="215" mass="24701">MIIINIEVKNIFEEFDVIAENAQNIAIFTRDIELQKNEVLIINLFIEKIDSLLLKTGLIEEELNLLLFLKFTIESVLLEIQMIICLKENKIDLAWSALIQAQGQISIAAKNHPFNPSNLDGFINRLNLYEKLLFPKIMFASVGGIIKETKCTICKLEYEECEHMKGKFYSGKLCLREIHEMELEEASIVENPASKMNRILTTTYNGKDVDIFTLI</sequence>
<dbReference type="EMBL" id="JAWXVG010000002">
    <property type="protein sequence ID" value="MDX6181854.1"/>
    <property type="molecule type" value="Genomic_DNA"/>
</dbReference>
<comment type="caution">
    <text evidence="2">The sequence shown here is derived from an EMBL/GenBank/DDBJ whole genome shotgun (WGS) entry which is preliminary data.</text>
</comment>
<dbReference type="AlphaFoldDB" id="A0AAJ2VVS0"/>
<dbReference type="Proteomes" id="UP001270053">
    <property type="component" value="Unassembled WGS sequence"/>
</dbReference>
<evidence type="ECO:0000313" key="1">
    <source>
        <dbReference type="EMBL" id="MDX6181854.1"/>
    </source>
</evidence>